<gene>
    <name evidence="2" type="ORF">HNP48_007038</name>
</gene>
<dbReference type="InterPro" id="IPR014469">
    <property type="entry name" value="DUF2271"/>
</dbReference>
<proteinExistence type="predicted"/>
<name>A0A7X0PM27_9BURK</name>
<dbReference type="PIRSF" id="PIRSF014995">
    <property type="entry name" value="UCP014995"/>
    <property type="match status" value="1"/>
</dbReference>
<reference evidence="2 3" key="1">
    <citation type="submission" date="2020-08" db="EMBL/GenBank/DDBJ databases">
        <title>Functional genomics of gut bacteria from endangered species of beetles.</title>
        <authorList>
            <person name="Carlos-Shanley C."/>
        </authorList>
    </citation>
    <scope>NUCLEOTIDE SEQUENCE [LARGE SCALE GENOMIC DNA]</scope>
    <source>
        <strain evidence="2 3">S00198</strain>
    </source>
</reference>
<evidence type="ECO:0000256" key="1">
    <source>
        <dbReference type="SAM" id="SignalP"/>
    </source>
</evidence>
<keyword evidence="3" id="KW-1185">Reference proteome</keyword>
<dbReference type="Pfam" id="PF10029">
    <property type="entry name" value="DUF2271"/>
    <property type="match status" value="1"/>
</dbReference>
<feature type="signal peptide" evidence="1">
    <location>
        <begin position="1"/>
        <end position="27"/>
    </location>
</feature>
<evidence type="ECO:0000313" key="2">
    <source>
        <dbReference type="EMBL" id="MBB6564311.1"/>
    </source>
</evidence>
<sequence length="178" mass="19591">MTNHLRSHLHLRYSMALGACLGAPAFAAGLGVGVEIPRLDVAEYHRPYVAMWVERADNTVASTLAVWYDVKLKNDEGTKWLKDLRQWWRRTGRDLAMPVDGVTSPTRPAGKHQLAFNEGTKQLATLPAGSYKLVIEASREVGGRELVTIPFTWPAAKAQQLSAKGSSELGEVTLDLKP</sequence>
<dbReference type="EMBL" id="JACHLK010000036">
    <property type="protein sequence ID" value="MBB6564311.1"/>
    <property type="molecule type" value="Genomic_DNA"/>
</dbReference>
<dbReference type="AlphaFoldDB" id="A0A7X0PM27"/>
<protein>
    <recommendedName>
        <fullName evidence="4">DUF2271 domain-containing protein</fullName>
    </recommendedName>
</protein>
<comment type="caution">
    <text evidence="2">The sequence shown here is derived from an EMBL/GenBank/DDBJ whole genome shotgun (WGS) entry which is preliminary data.</text>
</comment>
<dbReference type="Proteomes" id="UP000575083">
    <property type="component" value="Unassembled WGS sequence"/>
</dbReference>
<accession>A0A7X0PM27</accession>
<organism evidence="2 3">
    <name type="scientific">Acidovorax soli</name>
    <dbReference type="NCBI Taxonomy" id="592050"/>
    <lineage>
        <taxon>Bacteria</taxon>
        <taxon>Pseudomonadati</taxon>
        <taxon>Pseudomonadota</taxon>
        <taxon>Betaproteobacteria</taxon>
        <taxon>Burkholderiales</taxon>
        <taxon>Comamonadaceae</taxon>
        <taxon>Acidovorax</taxon>
    </lineage>
</organism>
<keyword evidence="1" id="KW-0732">Signal</keyword>
<evidence type="ECO:0000313" key="3">
    <source>
        <dbReference type="Proteomes" id="UP000575083"/>
    </source>
</evidence>
<evidence type="ECO:0008006" key="4">
    <source>
        <dbReference type="Google" id="ProtNLM"/>
    </source>
</evidence>
<feature type="chain" id="PRO_5030564510" description="DUF2271 domain-containing protein" evidence="1">
    <location>
        <begin position="28"/>
        <end position="178"/>
    </location>
</feature>